<reference evidence="3" key="1">
    <citation type="journal article" date="2020" name="Fungal Divers.">
        <title>Resolving the Mortierellaceae phylogeny through synthesis of multi-gene phylogenetics and phylogenomics.</title>
        <authorList>
            <person name="Vandepol N."/>
            <person name="Liber J."/>
            <person name="Desiro A."/>
            <person name="Na H."/>
            <person name="Kennedy M."/>
            <person name="Barry K."/>
            <person name="Grigoriev I.V."/>
            <person name="Miller A.N."/>
            <person name="O'Donnell K."/>
            <person name="Stajich J.E."/>
            <person name="Bonito G."/>
        </authorList>
    </citation>
    <scope>NUCLEOTIDE SEQUENCE</scope>
    <source>
        <strain evidence="3">NRRL 2591</strain>
    </source>
</reference>
<feature type="compositionally biased region" description="Polar residues" evidence="1">
    <location>
        <begin position="227"/>
        <end position="239"/>
    </location>
</feature>
<proteinExistence type="predicted"/>
<dbReference type="AlphaFoldDB" id="A0A9P6K490"/>
<keyword evidence="4" id="KW-1185">Reference proteome</keyword>
<dbReference type="EMBL" id="JAAAXW010000060">
    <property type="protein sequence ID" value="KAF9546134.1"/>
    <property type="molecule type" value="Genomic_DNA"/>
</dbReference>
<accession>A0A9P6K490</accession>
<evidence type="ECO:0000313" key="4">
    <source>
        <dbReference type="Proteomes" id="UP000723463"/>
    </source>
</evidence>
<evidence type="ECO:0000256" key="2">
    <source>
        <dbReference type="SAM" id="Phobius"/>
    </source>
</evidence>
<protein>
    <submittedName>
        <fullName evidence="3">Uncharacterized protein</fullName>
    </submittedName>
</protein>
<evidence type="ECO:0000313" key="3">
    <source>
        <dbReference type="EMBL" id="KAF9546134.1"/>
    </source>
</evidence>
<feature type="transmembrane region" description="Helical" evidence="2">
    <location>
        <begin position="51"/>
        <end position="68"/>
    </location>
</feature>
<feature type="transmembrane region" description="Helical" evidence="2">
    <location>
        <begin position="80"/>
        <end position="98"/>
    </location>
</feature>
<organism evidence="3 4">
    <name type="scientific">Mortierella hygrophila</name>
    <dbReference type="NCBI Taxonomy" id="979708"/>
    <lineage>
        <taxon>Eukaryota</taxon>
        <taxon>Fungi</taxon>
        <taxon>Fungi incertae sedis</taxon>
        <taxon>Mucoromycota</taxon>
        <taxon>Mortierellomycotina</taxon>
        <taxon>Mortierellomycetes</taxon>
        <taxon>Mortierellales</taxon>
        <taxon>Mortierellaceae</taxon>
        <taxon>Mortierella</taxon>
    </lineage>
</organism>
<feature type="compositionally biased region" description="Polar residues" evidence="1">
    <location>
        <begin position="282"/>
        <end position="293"/>
    </location>
</feature>
<feature type="region of interest" description="Disordered" evidence="1">
    <location>
        <begin position="224"/>
        <end position="246"/>
    </location>
</feature>
<keyword evidence="2" id="KW-1133">Transmembrane helix</keyword>
<keyword evidence="2" id="KW-0812">Transmembrane</keyword>
<name>A0A9P6K490_9FUNG</name>
<gene>
    <name evidence="3" type="ORF">EC957_010120</name>
</gene>
<feature type="region of interest" description="Disordered" evidence="1">
    <location>
        <begin position="261"/>
        <end position="306"/>
    </location>
</feature>
<sequence>MGNSELRGMRIWLVLLSFINIGTITGCYAYRTYYHNSFNYTEPPWMTVKDWAIIIFSAILFVSYIYSFRGKRVQEKHMRVFWMLIPCLTLMGIAFDAINRELTRYSGASSSSRSSFQCGGLECVLRWVVYFGCAVTSLFSLIEIGMAYAWGPLQPKNSLYGSLGYNNNAQVMIVSPAHQQPQILYAQPGLVAPQPLLQPQQNYYYQQPAPLQQQLQQQQHSNIIGPLTTNDSNNFNPTAGTPGVTAQPYLYTGQQQQFQSFAQPTPLQQQQQPQPSPQPSLGATTSAPGTQHYSPAAASSQPSTSA</sequence>
<dbReference type="PROSITE" id="PS51257">
    <property type="entry name" value="PROKAR_LIPOPROTEIN"/>
    <property type="match status" value="1"/>
</dbReference>
<feature type="compositionally biased region" description="Low complexity" evidence="1">
    <location>
        <begin position="261"/>
        <end position="273"/>
    </location>
</feature>
<keyword evidence="2" id="KW-0472">Membrane</keyword>
<feature type="compositionally biased region" description="Low complexity" evidence="1">
    <location>
        <begin position="294"/>
        <end position="306"/>
    </location>
</feature>
<evidence type="ECO:0000256" key="1">
    <source>
        <dbReference type="SAM" id="MobiDB-lite"/>
    </source>
</evidence>
<feature type="transmembrane region" description="Helical" evidence="2">
    <location>
        <begin position="12"/>
        <end position="31"/>
    </location>
</feature>
<comment type="caution">
    <text evidence="3">The sequence shown here is derived from an EMBL/GenBank/DDBJ whole genome shotgun (WGS) entry which is preliminary data.</text>
</comment>
<dbReference type="Proteomes" id="UP000723463">
    <property type="component" value="Unassembled WGS sequence"/>
</dbReference>
<feature type="transmembrane region" description="Helical" evidence="2">
    <location>
        <begin position="127"/>
        <end position="150"/>
    </location>
</feature>